<accession>A0AAE1JBY9</accession>
<reference evidence="4" key="1">
    <citation type="submission" date="2023-10" db="EMBL/GenBank/DDBJ databases">
        <title>Chromosome-level genome of the transformable northern wattle, Acacia crassicarpa.</title>
        <authorList>
            <person name="Massaro I."/>
            <person name="Sinha N.R."/>
            <person name="Poethig S."/>
            <person name="Leichty A.R."/>
        </authorList>
    </citation>
    <scope>NUCLEOTIDE SEQUENCE</scope>
    <source>
        <strain evidence="4">Acra3RX</strain>
        <tissue evidence="4">Leaf</tissue>
    </source>
</reference>
<feature type="repeat" description="PPR" evidence="3">
    <location>
        <begin position="183"/>
        <end position="217"/>
    </location>
</feature>
<dbReference type="Gene3D" id="1.25.40.10">
    <property type="entry name" value="Tetratricopeptide repeat domain"/>
    <property type="match status" value="4"/>
</dbReference>
<proteinExistence type="inferred from homology"/>
<dbReference type="PANTHER" id="PTHR47447">
    <property type="entry name" value="OS03G0856100 PROTEIN"/>
    <property type="match status" value="1"/>
</dbReference>
<name>A0AAE1JBY9_9FABA</name>
<evidence type="ECO:0000313" key="4">
    <source>
        <dbReference type="EMBL" id="KAK4267606.1"/>
    </source>
</evidence>
<evidence type="ECO:0008006" key="6">
    <source>
        <dbReference type="Google" id="ProtNLM"/>
    </source>
</evidence>
<dbReference type="PANTHER" id="PTHR47447:SF23">
    <property type="entry name" value="PENTACOTRIPEPTIDE-REPEAT REGION OF PRORP DOMAIN-CONTAINING PROTEIN"/>
    <property type="match status" value="1"/>
</dbReference>
<feature type="repeat" description="PPR" evidence="3">
    <location>
        <begin position="253"/>
        <end position="287"/>
    </location>
</feature>
<dbReference type="PROSITE" id="PS51375">
    <property type="entry name" value="PPR"/>
    <property type="match status" value="7"/>
</dbReference>
<dbReference type="Pfam" id="PF13812">
    <property type="entry name" value="PPR_3"/>
    <property type="match status" value="2"/>
</dbReference>
<dbReference type="NCBIfam" id="TIGR00756">
    <property type="entry name" value="PPR"/>
    <property type="match status" value="5"/>
</dbReference>
<dbReference type="InterPro" id="IPR011990">
    <property type="entry name" value="TPR-like_helical_dom_sf"/>
</dbReference>
<dbReference type="AlphaFoldDB" id="A0AAE1JBY9"/>
<protein>
    <recommendedName>
        <fullName evidence="6">Pentatricopeptide repeat-containing protein</fullName>
    </recommendedName>
</protein>
<feature type="repeat" description="PPR" evidence="3">
    <location>
        <begin position="288"/>
        <end position="322"/>
    </location>
</feature>
<dbReference type="Pfam" id="PF13041">
    <property type="entry name" value="PPR_2"/>
    <property type="match status" value="1"/>
</dbReference>
<organism evidence="4 5">
    <name type="scientific">Acacia crassicarpa</name>
    <name type="common">northern wattle</name>
    <dbReference type="NCBI Taxonomy" id="499986"/>
    <lineage>
        <taxon>Eukaryota</taxon>
        <taxon>Viridiplantae</taxon>
        <taxon>Streptophyta</taxon>
        <taxon>Embryophyta</taxon>
        <taxon>Tracheophyta</taxon>
        <taxon>Spermatophyta</taxon>
        <taxon>Magnoliopsida</taxon>
        <taxon>eudicotyledons</taxon>
        <taxon>Gunneridae</taxon>
        <taxon>Pentapetalae</taxon>
        <taxon>rosids</taxon>
        <taxon>fabids</taxon>
        <taxon>Fabales</taxon>
        <taxon>Fabaceae</taxon>
        <taxon>Caesalpinioideae</taxon>
        <taxon>mimosoid clade</taxon>
        <taxon>Acacieae</taxon>
        <taxon>Acacia</taxon>
    </lineage>
</organism>
<feature type="repeat" description="PPR" evidence="3">
    <location>
        <begin position="218"/>
        <end position="252"/>
    </location>
</feature>
<gene>
    <name evidence="4" type="ORF">QN277_024361</name>
</gene>
<feature type="repeat" description="PPR" evidence="3">
    <location>
        <begin position="147"/>
        <end position="182"/>
    </location>
</feature>
<dbReference type="Pfam" id="PF01535">
    <property type="entry name" value="PPR"/>
    <property type="match status" value="3"/>
</dbReference>
<dbReference type="Proteomes" id="UP001293593">
    <property type="component" value="Unassembled WGS sequence"/>
</dbReference>
<keyword evidence="5" id="KW-1185">Reference proteome</keyword>
<sequence length="443" mass="52191">MGLPTSCRLRFFPPLCFIQTLFYSSKQFPHKTPTLEPSSSNLDPATVRETLLTFRNDWKRAFEFFNWVEREYHLQLPTDTYNQMIDILGKFFEFQLSWDLIQRMRQNPSSSPDHTTFRIMFKRYVSARLVHEAIETYEKLHQFNLKDETSYCNLIDALCEYKHVDEAEELIFGKNKKDNVDVNVKYYNIVLRGWYKLGWWSKCREFWEEMDKKGVQKDVHSYSIYMDIMCKSGKPWKAVKLFKQMKSKRMKLDVVVYNIAIRAIGLSQGVDFSINLFREMKDLGFEPSLATYNTIIKLLCDNYRYKQALEMLKTMRMNGCQPNAISYHLFFACMEKPMDILSLFYKMIGSGVRPSTDTYVMLMRKFGRWGFLRPVFLMWEKMEELGCSPDASVYNAMIDALLEKGLLDMARKYDEEMLTKGLSPWPRKELGTTLEVTGESPGG</sequence>
<comment type="caution">
    <text evidence="4">The sequence shown here is derived from an EMBL/GenBank/DDBJ whole genome shotgun (WGS) entry which is preliminary data.</text>
</comment>
<evidence type="ECO:0000256" key="2">
    <source>
        <dbReference type="ARBA" id="ARBA00022737"/>
    </source>
</evidence>
<evidence type="ECO:0000313" key="5">
    <source>
        <dbReference type="Proteomes" id="UP001293593"/>
    </source>
</evidence>
<feature type="repeat" description="PPR" evidence="3">
    <location>
        <begin position="390"/>
        <end position="424"/>
    </location>
</feature>
<evidence type="ECO:0000256" key="1">
    <source>
        <dbReference type="ARBA" id="ARBA00007626"/>
    </source>
</evidence>
<dbReference type="EMBL" id="JAWXYG010000007">
    <property type="protein sequence ID" value="KAK4267606.1"/>
    <property type="molecule type" value="Genomic_DNA"/>
</dbReference>
<keyword evidence="2" id="KW-0677">Repeat</keyword>
<comment type="similarity">
    <text evidence="1">Belongs to the PPR family. P subfamily.</text>
</comment>
<dbReference type="InterPro" id="IPR002885">
    <property type="entry name" value="PPR_rpt"/>
</dbReference>
<evidence type="ECO:0000256" key="3">
    <source>
        <dbReference type="PROSITE-ProRule" id="PRU00708"/>
    </source>
</evidence>
<feature type="repeat" description="PPR" evidence="3">
    <location>
        <begin position="355"/>
        <end position="389"/>
    </location>
</feature>